<evidence type="ECO:0000256" key="1">
    <source>
        <dbReference type="SAM" id="MobiDB-lite"/>
    </source>
</evidence>
<dbReference type="Proteomes" id="UP001404845">
    <property type="component" value="Unassembled WGS sequence"/>
</dbReference>
<accession>A0ABU9Z6R8</accession>
<evidence type="ECO:0000313" key="3">
    <source>
        <dbReference type="Proteomes" id="UP001404845"/>
    </source>
</evidence>
<comment type="caution">
    <text evidence="2">The sequence shown here is derived from an EMBL/GenBank/DDBJ whole genome shotgun (WGS) entry which is preliminary data.</text>
</comment>
<keyword evidence="3" id="KW-1185">Reference proteome</keyword>
<organism evidence="2 3">
    <name type="scientific">Methylorubrum rhodesianum</name>
    <dbReference type="NCBI Taxonomy" id="29427"/>
    <lineage>
        <taxon>Bacteria</taxon>
        <taxon>Pseudomonadati</taxon>
        <taxon>Pseudomonadota</taxon>
        <taxon>Alphaproteobacteria</taxon>
        <taxon>Hyphomicrobiales</taxon>
        <taxon>Methylobacteriaceae</taxon>
        <taxon>Methylorubrum</taxon>
    </lineage>
</organism>
<name>A0ABU9Z6R8_9HYPH</name>
<evidence type="ECO:0000313" key="2">
    <source>
        <dbReference type="EMBL" id="MEN3227056.1"/>
    </source>
</evidence>
<dbReference type="EMBL" id="JAQYXL010000001">
    <property type="protein sequence ID" value="MEN3227056.1"/>
    <property type="molecule type" value="Genomic_DNA"/>
</dbReference>
<dbReference type="RefSeq" id="WP_200671317.1">
    <property type="nucleotide sequence ID" value="NZ_JACWCW010000060.1"/>
</dbReference>
<protein>
    <submittedName>
        <fullName evidence="2">Uncharacterized protein</fullName>
    </submittedName>
</protein>
<sequence>MSDPTRPPRKRLDLLGSLDDLGGPPPGSGPSAIPAERVPAARSEVCPAPGRGSAATRRTSVYLSAATLRRLKELALARDCKVNDLLVEGAEAVLRESGHLPSPVHRDTS</sequence>
<feature type="region of interest" description="Disordered" evidence="1">
    <location>
        <begin position="1"/>
        <end position="54"/>
    </location>
</feature>
<reference evidence="2 3" key="1">
    <citation type="journal article" date="2023" name="PLoS ONE">
        <title>Complete genome assembly of Hawai'i environmental nontuberculous mycobacteria reveals unexpected co-isolation with methylobacteria.</title>
        <authorList>
            <person name="Hendrix J."/>
            <person name="Epperson L.E."/>
            <person name="Tong E.I."/>
            <person name="Chan Y.L."/>
            <person name="Hasan N.A."/>
            <person name="Dawrs S.N."/>
            <person name="Norton G.J."/>
            <person name="Virdi R."/>
            <person name="Crooks J.L."/>
            <person name="Chan E.D."/>
            <person name="Honda J.R."/>
            <person name="Strong M."/>
        </authorList>
    </citation>
    <scope>NUCLEOTIDE SEQUENCE [LARGE SCALE GENOMIC DNA]</scope>
    <source>
        <strain evidence="2 3">NJH_HI01</strain>
    </source>
</reference>
<gene>
    <name evidence="2" type="ORF">PUR21_05165</name>
</gene>
<proteinExistence type="predicted"/>